<dbReference type="EMBL" id="CAKOFQ010007091">
    <property type="protein sequence ID" value="CAH1990546.1"/>
    <property type="molecule type" value="Genomic_DNA"/>
</dbReference>
<protein>
    <submittedName>
        <fullName evidence="2">Uncharacterized protein</fullName>
    </submittedName>
</protein>
<evidence type="ECO:0000256" key="1">
    <source>
        <dbReference type="SAM" id="MobiDB-lite"/>
    </source>
</evidence>
<evidence type="ECO:0000313" key="2">
    <source>
        <dbReference type="EMBL" id="CAH1990546.1"/>
    </source>
</evidence>
<evidence type="ECO:0000313" key="3">
    <source>
        <dbReference type="Proteomes" id="UP001152888"/>
    </source>
</evidence>
<feature type="region of interest" description="Disordered" evidence="1">
    <location>
        <begin position="1"/>
        <end position="58"/>
    </location>
</feature>
<name>A0A9P0PLN1_ACAOB</name>
<organism evidence="2 3">
    <name type="scientific">Acanthoscelides obtectus</name>
    <name type="common">Bean weevil</name>
    <name type="synonym">Bruchus obtectus</name>
    <dbReference type="NCBI Taxonomy" id="200917"/>
    <lineage>
        <taxon>Eukaryota</taxon>
        <taxon>Metazoa</taxon>
        <taxon>Ecdysozoa</taxon>
        <taxon>Arthropoda</taxon>
        <taxon>Hexapoda</taxon>
        <taxon>Insecta</taxon>
        <taxon>Pterygota</taxon>
        <taxon>Neoptera</taxon>
        <taxon>Endopterygota</taxon>
        <taxon>Coleoptera</taxon>
        <taxon>Polyphaga</taxon>
        <taxon>Cucujiformia</taxon>
        <taxon>Chrysomeloidea</taxon>
        <taxon>Chrysomelidae</taxon>
        <taxon>Bruchinae</taxon>
        <taxon>Bruchini</taxon>
        <taxon>Acanthoscelides</taxon>
    </lineage>
</organism>
<dbReference type="OrthoDB" id="6500995at2759"/>
<keyword evidence="3" id="KW-1185">Reference proteome</keyword>
<comment type="caution">
    <text evidence="2">The sequence shown here is derived from an EMBL/GenBank/DDBJ whole genome shotgun (WGS) entry which is preliminary data.</text>
</comment>
<accession>A0A9P0PLN1</accession>
<sequence length="78" mass="9198">MPDDKHSDIQDQTKKQGTKAAEKFDEILTIKREEPEENKPRDPCQNGKRKEDIEDEELKHKGFSLQRAWCCLRGRRTS</sequence>
<reference evidence="2" key="1">
    <citation type="submission" date="2022-03" db="EMBL/GenBank/DDBJ databases">
        <authorList>
            <person name="Sayadi A."/>
        </authorList>
    </citation>
    <scope>NUCLEOTIDE SEQUENCE</scope>
</reference>
<dbReference type="AlphaFoldDB" id="A0A9P0PLN1"/>
<gene>
    <name evidence="2" type="ORF">ACAOBT_LOCUS19727</name>
</gene>
<proteinExistence type="predicted"/>
<dbReference type="Proteomes" id="UP001152888">
    <property type="component" value="Unassembled WGS sequence"/>
</dbReference>